<proteinExistence type="predicted"/>
<dbReference type="InterPro" id="IPR052521">
    <property type="entry name" value="Cell_div_SPOR-domain"/>
</dbReference>
<dbReference type="PIR" id="E82842">
    <property type="entry name" value="E82842"/>
</dbReference>
<evidence type="ECO:0000259" key="3">
    <source>
        <dbReference type="PROSITE" id="PS51724"/>
    </source>
</evidence>
<dbReference type="GO" id="GO:0032153">
    <property type="term" value="C:cell division site"/>
    <property type="evidence" value="ECO:0007669"/>
    <property type="project" value="TreeGrafter"/>
</dbReference>
<feature type="region of interest" description="Disordered" evidence="1">
    <location>
        <begin position="1"/>
        <end position="22"/>
    </location>
</feature>
<keyword evidence="2" id="KW-0472">Membrane</keyword>
<dbReference type="PROSITE" id="PS51724">
    <property type="entry name" value="SPOR"/>
    <property type="match status" value="1"/>
</dbReference>
<dbReference type="InterPro" id="IPR007730">
    <property type="entry name" value="SPOR-like_dom"/>
</dbReference>
<feature type="compositionally biased region" description="Polar residues" evidence="1">
    <location>
        <begin position="119"/>
        <end position="139"/>
    </location>
</feature>
<protein>
    <recommendedName>
        <fullName evidence="3">SPOR domain-containing protein</fullName>
    </recommendedName>
</protein>
<dbReference type="AlphaFoldDB" id="Q9PH00"/>
<dbReference type="STRING" id="160492.XF_0146"/>
<evidence type="ECO:0000256" key="1">
    <source>
        <dbReference type="SAM" id="MobiDB-lite"/>
    </source>
</evidence>
<name>Q9PH00_XYLFA</name>
<dbReference type="SUPFAM" id="SSF110997">
    <property type="entry name" value="Sporulation related repeat"/>
    <property type="match status" value="1"/>
</dbReference>
<reference evidence="4 5" key="1">
    <citation type="journal article" date="2000" name="Nature">
        <title>The genome sequence of the plant pathogen Xylella fastidiosa.</title>
        <authorList>
            <person name="Simpson A.J."/>
            <person name="Reinach F.C."/>
            <person name="Arruda P."/>
            <person name="Abreu F.A."/>
            <person name="Acencio M."/>
            <person name="Alvarenga R."/>
            <person name="Alves L.M."/>
            <person name="Araya J.E."/>
            <person name="Baia G.S."/>
            <person name="Baptista C.S."/>
            <person name="Barros M.H."/>
            <person name="Bonaccorsi E.D."/>
            <person name="Bordin S."/>
            <person name="Bove J.M."/>
            <person name="Briones M.R."/>
            <person name="Bueno M.R."/>
            <person name="Camargo A.A."/>
            <person name="Camargo L.E."/>
            <person name="Carraro D.M."/>
            <person name="Carrer H."/>
            <person name="Colauto N.B."/>
            <person name="Colombo C."/>
            <person name="Costa F.F."/>
            <person name="Costa M.C."/>
            <person name="Costa-Neto C.M."/>
            <person name="Coutinho L.L."/>
            <person name="Cristofani M."/>
            <person name="Dias-Neto E."/>
            <person name="Docena C."/>
            <person name="El-Dorry H."/>
            <person name="Facincani A.P."/>
            <person name="Ferreira A.J."/>
            <person name="Ferreira V.C."/>
            <person name="Ferro J.A."/>
            <person name="Fraga J.S."/>
            <person name="Franca S.C."/>
            <person name="Franco M.C."/>
            <person name="Frohme M."/>
            <person name="Furlan L.R."/>
            <person name="Garnier M."/>
            <person name="Goldman G.H."/>
            <person name="Goldman M.H."/>
            <person name="Gomes S.L."/>
            <person name="Gruber A."/>
            <person name="Ho P.L."/>
            <person name="Hoheisel J.D."/>
            <person name="Junqueira M.L."/>
            <person name="Kemper E.L."/>
            <person name="Kitajima J.P."/>
            <person name="Krieger J.E."/>
            <person name="Kuramae E.E."/>
            <person name="Laigret F."/>
            <person name="Lambais M.R."/>
            <person name="Leite L.C."/>
            <person name="Lemos E.G."/>
            <person name="Lemos M.V."/>
            <person name="Lopes S.A."/>
            <person name="Lopes C.R."/>
            <person name="Machado J.A."/>
            <person name="Machado M.A."/>
            <person name="Madeira A.M."/>
            <person name="Madeira H.M."/>
            <person name="Marino C.L."/>
            <person name="Marques M.V."/>
            <person name="Martins E.A."/>
            <person name="Martins E.M."/>
            <person name="Matsukuma A.Y."/>
            <person name="Menck C.F."/>
            <person name="Miracca E.C."/>
            <person name="Miyaki C.Y."/>
            <person name="Monteriro-Vitorello C.B."/>
            <person name="Moon D.H."/>
            <person name="Nagai M.A."/>
            <person name="Nascimento A.L."/>
            <person name="Netto L.E."/>
            <person name="Nhani A.Jr."/>
            <person name="Nobrega F.G."/>
            <person name="Nunes L.R."/>
            <person name="Oliveira M.A."/>
            <person name="de Oliveira M.C."/>
            <person name="de Oliveira R.C."/>
            <person name="Palmieri D.A."/>
            <person name="Paris A."/>
            <person name="Peixoto B.R."/>
            <person name="Pereira G.A."/>
            <person name="Pereira H.A.Jr."/>
            <person name="Pesquero J.B."/>
            <person name="Quaggio R.B."/>
            <person name="Roberto P.G."/>
            <person name="Rodrigues V."/>
            <person name="de M Rosa A.J."/>
            <person name="de Rosa V.E.Jr."/>
            <person name="de Sa R.G."/>
            <person name="Santelli R.V."/>
            <person name="Sawasaki H.E."/>
            <person name="da Silva A.C."/>
            <person name="da Silva A.M."/>
            <person name="da Silva F.R."/>
            <person name="da Silva W.A.Jr."/>
            <person name="da Silveira J.F."/>
            <person name="Silvestri M.L."/>
            <person name="Siqueira W.J."/>
            <person name="de Souza A.A."/>
            <person name="de Souza A.P."/>
            <person name="Terenzi M.F."/>
            <person name="Truffi D."/>
            <person name="Tsai S.M."/>
            <person name="Tsuhako M.H."/>
            <person name="Vallada H."/>
            <person name="Van Sluys M.A."/>
            <person name="Verjovski-Almeida S."/>
            <person name="Vettore A.L."/>
            <person name="Zago M.A."/>
            <person name="Zatz M."/>
            <person name="Meidanis J."/>
            <person name="Setubal J.C."/>
        </authorList>
    </citation>
    <scope>NUCLEOTIDE SEQUENCE [LARGE SCALE GENOMIC DNA]</scope>
    <source>
        <strain evidence="4 5">9a5c</strain>
    </source>
</reference>
<feature type="transmembrane region" description="Helical" evidence="2">
    <location>
        <begin position="25"/>
        <end position="46"/>
    </location>
</feature>
<dbReference type="HOGENOM" id="CLU_076835_0_0_6"/>
<dbReference type="Proteomes" id="UP000000812">
    <property type="component" value="Chromosome"/>
</dbReference>
<feature type="region of interest" description="Disordered" evidence="1">
    <location>
        <begin position="57"/>
        <end position="168"/>
    </location>
</feature>
<dbReference type="GO" id="GO:0042834">
    <property type="term" value="F:peptidoglycan binding"/>
    <property type="evidence" value="ECO:0007669"/>
    <property type="project" value="InterPro"/>
</dbReference>
<dbReference type="InterPro" id="IPR036680">
    <property type="entry name" value="SPOR-like_sf"/>
</dbReference>
<dbReference type="Gene3D" id="3.30.70.1070">
    <property type="entry name" value="Sporulation related repeat"/>
    <property type="match status" value="1"/>
</dbReference>
<dbReference type="eggNOG" id="COG3087">
    <property type="taxonomic scope" value="Bacteria"/>
</dbReference>
<keyword evidence="2" id="KW-0812">Transmembrane</keyword>
<evidence type="ECO:0000313" key="4">
    <source>
        <dbReference type="EMBL" id="AAF82959.1"/>
    </source>
</evidence>
<dbReference type="PANTHER" id="PTHR38687:SF1">
    <property type="entry name" value="CELL DIVISION PROTEIN DEDD"/>
    <property type="match status" value="1"/>
</dbReference>
<evidence type="ECO:0000256" key="2">
    <source>
        <dbReference type="SAM" id="Phobius"/>
    </source>
</evidence>
<dbReference type="GO" id="GO:0032506">
    <property type="term" value="P:cytokinetic process"/>
    <property type="evidence" value="ECO:0007669"/>
    <property type="project" value="TreeGrafter"/>
</dbReference>
<feature type="domain" description="SPOR" evidence="3">
    <location>
        <begin position="173"/>
        <end position="251"/>
    </location>
</feature>
<keyword evidence="2" id="KW-1133">Transmembrane helix</keyword>
<dbReference type="KEGG" id="xfa:XF_0146"/>
<accession>Q9PH00</accession>
<organism evidence="4 5">
    <name type="scientific">Xylella fastidiosa (strain 9a5c)</name>
    <dbReference type="NCBI Taxonomy" id="160492"/>
    <lineage>
        <taxon>Bacteria</taxon>
        <taxon>Pseudomonadati</taxon>
        <taxon>Pseudomonadota</taxon>
        <taxon>Gammaproteobacteria</taxon>
        <taxon>Lysobacterales</taxon>
        <taxon>Lysobacteraceae</taxon>
        <taxon>Xylella</taxon>
    </lineage>
</organism>
<sequence>MEKLMATPRARNQARRNTNNAPPGWVWLIAGAAITAIVFLAAPRLFKKNDGSLLHIGADSNPSAQPAPVIDHNTPIAQPSKPTTKDKPTPEQQEYDFYTLLPGKEVPTSNGDRIEKANTVPSNTPPKITSTPAQTTTNDPKPLPEPLSPSQAPIPVTPKKPTPAPTSPPPAAIADTTRYILQAGSFGTSNEAESTKARLAMLGLSARIESTNIGGKQLYRVRMGPYSNANELAEARKKIDSNGLQAITIKAH</sequence>
<feature type="compositionally biased region" description="Pro residues" evidence="1">
    <location>
        <begin position="155"/>
        <end position="168"/>
    </location>
</feature>
<evidence type="ECO:0000313" key="5">
    <source>
        <dbReference type="Proteomes" id="UP000000812"/>
    </source>
</evidence>
<dbReference type="PANTHER" id="PTHR38687">
    <property type="entry name" value="CELL DIVISION PROTEIN DEDD-RELATED"/>
    <property type="match status" value="1"/>
</dbReference>
<gene>
    <name evidence="4" type="ordered locus">XF_0146</name>
</gene>
<dbReference type="Pfam" id="PF05036">
    <property type="entry name" value="SPOR"/>
    <property type="match status" value="1"/>
</dbReference>
<dbReference type="GO" id="GO:0030428">
    <property type="term" value="C:cell septum"/>
    <property type="evidence" value="ECO:0007669"/>
    <property type="project" value="TreeGrafter"/>
</dbReference>
<dbReference type="EMBL" id="AE003849">
    <property type="protein sequence ID" value="AAF82959.1"/>
    <property type="molecule type" value="Genomic_DNA"/>
</dbReference>